<feature type="compositionally biased region" description="Basic and acidic residues" evidence="8">
    <location>
        <begin position="481"/>
        <end position="493"/>
    </location>
</feature>
<feature type="repeat" description="RCC1" evidence="7">
    <location>
        <begin position="390"/>
        <end position="441"/>
    </location>
</feature>
<evidence type="ECO:0000256" key="4">
    <source>
        <dbReference type="ARBA" id="ARBA00022737"/>
    </source>
</evidence>
<dbReference type="FunFam" id="3.30.2410.10:FF:000003">
    <property type="entry name" value="probable E3 ubiquitin-protein ligase HERC4 isoform X1"/>
    <property type="match status" value="1"/>
</dbReference>
<evidence type="ECO:0000256" key="8">
    <source>
        <dbReference type="SAM" id="MobiDB-lite"/>
    </source>
</evidence>
<evidence type="ECO:0000259" key="9">
    <source>
        <dbReference type="PROSITE" id="PS50030"/>
    </source>
</evidence>
<dbReference type="STRING" id="3088.A0A383VPE3"/>
<feature type="compositionally biased region" description="Low complexity" evidence="8">
    <location>
        <begin position="569"/>
        <end position="581"/>
    </location>
</feature>
<dbReference type="SUPFAM" id="SSF46934">
    <property type="entry name" value="UBA-like"/>
    <property type="match status" value="1"/>
</dbReference>
<feature type="compositionally biased region" description="Low complexity" evidence="8">
    <location>
        <begin position="551"/>
        <end position="562"/>
    </location>
</feature>
<evidence type="ECO:0000256" key="6">
    <source>
        <dbReference type="PROSITE-ProRule" id="PRU00104"/>
    </source>
</evidence>
<dbReference type="GO" id="GO:0005737">
    <property type="term" value="C:cytoplasm"/>
    <property type="evidence" value="ECO:0007669"/>
    <property type="project" value="UniProtKB-SubCell"/>
</dbReference>
<dbReference type="Proteomes" id="UP000256970">
    <property type="component" value="Unassembled WGS sequence"/>
</dbReference>
<dbReference type="PRINTS" id="PR00633">
    <property type="entry name" value="RCCNDNSATION"/>
</dbReference>
<dbReference type="Pfam" id="PF00632">
    <property type="entry name" value="HECT"/>
    <property type="match status" value="1"/>
</dbReference>
<accession>A0A383VPE3</accession>
<evidence type="ECO:0000256" key="1">
    <source>
        <dbReference type="ARBA" id="ARBA00004496"/>
    </source>
</evidence>
<feature type="domain" description="HECT" evidence="10">
    <location>
        <begin position="1090"/>
        <end position="1419"/>
    </location>
</feature>
<keyword evidence="12" id="KW-1185">Reference proteome</keyword>
<dbReference type="PANTHER" id="PTHR45622">
    <property type="entry name" value="UBIQUITIN-PROTEIN LIGASE E3A-RELATED"/>
    <property type="match status" value="1"/>
</dbReference>
<dbReference type="Gene3D" id="3.30.2160.10">
    <property type="entry name" value="Hect, E3 ligase catalytic domain"/>
    <property type="match status" value="1"/>
</dbReference>
<evidence type="ECO:0000259" key="10">
    <source>
        <dbReference type="PROSITE" id="PS50237"/>
    </source>
</evidence>
<dbReference type="Pfam" id="PF00415">
    <property type="entry name" value="RCC1"/>
    <property type="match status" value="4"/>
</dbReference>
<dbReference type="PROSITE" id="PS50030">
    <property type="entry name" value="UBA"/>
    <property type="match status" value="1"/>
</dbReference>
<dbReference type="InterPro" id="IPR000408">
    <property type="entry name" value="Reg_chr_condens"/>
</dbReference>
<dbReference type="InterPro" id="IPR051709">
    <property type="entry name" value="Ub-ligase/GTPase-reg"/>
</dbReference>
<dbReference type="PROSITE" id="PS50237">
    <property type="entry name" value="HECT"/>
    <property type="match status" value="1"/>
</dbReference>
<name>A0A383VPE3_TETOB</name>
<feature type="region of interest" description="Disordered" evidence="8">
    <location>
        <begin position="955"/>
        <end position="1003"/>
    </location>
</feature>
<dbReference type="InterPro" id="IPR009060">
    <property type="entry name" value="UBA-like_sf"/>
</dbReference>
<dbReference type="CDD" id="cd00078">
    <property type="entry name" value="HECTc"/>
    <property type="match status" value="1"/>
</dbReference>
<dbReference type="Gene3D" id="2.130.10.30">
    <property type="entry name" value="Regulator of chromosome condensation 1/beta-lactamase-inhibitor protein II"/>
    <property type="match status" value="2"/>
</dbReference>
<feature type="region of interest" description="Disordered" evidence="8">
    <location>
        <begin position="1"/>
        <end position="42"/>
    </location>
</feature>
<dbReference type="SUPFAM" id="SSF50985">
    <property type="entry name" value="RCC1/BLIP-II"/>
    <property type="match status" value="2"/>
</dbReference>
<evidence type="ECO:0000256" key="5">
    <source>
        <dbReference type="ARBA" id="ARBA00022786"/>
    </source>
</evidence>
<dbReference type="SMART" id="SM00119">
    <property type="entry name" value="HECTc"/>
    <property type="match status" value="1"/>
</dbReference>
<keyword evidence="3" id="KW-0808">Transferase</keyword>
<evidence type="ECO:0000313" key="12">
    <source>
        <dbReference type="Proteomes" id="UP000256970"/>
    </source>
</evidence>
<protein>
    <recommendedName>
        <fullName evidence="13">HECT domain-containing protein</fullName>
    </recommendedName>
</protein>
<reference evidence="11 12" key="1">
    <citation type="submission" date="2016-10" db="EMBL/GenBank/DDBJ databases">
        <authorList>
            <person name="Cai Z."/>
        </authorList>
    </citation>
    <scope>NUCLEOTIDE SEQUENCE [LARGE SCALE GENOMIC DNA]</scope>
</reference>
<feature type="domain" description="UBA" evidence="9">
    <location>
        <begin position="292"/>
        <end position="333"/>
    </location>
</feature>
<gene>
    <name evidence="11" type="ORF">BQ4739_LOCUS7467</name>
</gene>
<feature type="repeat" description="RCC1" evidence="7">
    <location>
        <begin position="101"/>
        <end position="154"/>
    </location>
</feature>
<feature type="compositionally biased region" description="Low complexity" evidence="8">
    <location>
        <begin position="507"/>
        <end position="542"/>
    </location>
</feature>
<dbReference type="InterPro" id="IPR015940">
    <property type="entry name" value="UBA"/>
</dbReference>
<dbReference type="Gene3D" id="3.90.1750.10">
    <property type="entry name" value="Hect, E3 ligase catalytic domains"/>
    <property type="match status" value="1"/>
</dbReference>
<evidence type="ECO:0000256" key="3">
    <source>
        <dbReference type="ARBA" id="ARBA00022679"/>
    </source>
</evidence>
<dbReference type="SUPFAM" id="SSF56204">
    <property type="entry name" value="Hect, E3 ligase catalytic domain"/>
    <property type="match status" value="1"/>
</dbReference>
<dbReference type="InterPro" id="IPR009091">
    <property type="entry name" value="RCC1/BLIP-II"/>
</dbReference>
<dbReference type="InterPro" id="IPR035983">
    <property type="entry name" value="Hect_E3_ubiquitin_ligase"/>
</dbReference>
<dbReference type="FunFam" id="3.30.2160.10:FF:000004">
    <property type="entry name" value="probable E3 ubiquitin-protein ligase HERC4 isoform X1"/>
    <property type="match status" value="1"/>
</dbReference>
<organism evidence="11 12">
    <name type="scientific">Tetradesmus obliquus</name>
    <name type="common">Green alga</name>
    <name type="synonym">Acutodesmus obliquus</name>
    <dbReference type="NCBI Taxonomy" id="3088"/>
    <lineage>
        <taxon>Eukaryota</taxon>
        <taxon>Viridiplantae</taxon>
        <taxon>Chlorophyta</taxon>
        <taxon>core chlorophytes</taxon>
        <taxon>Chlorophyceae</taxon>
        <taxon>CS clade</taxon>
        <taxon>Sphaeropleales</taxon>
        <taxon>Scenedesmaceae</taxon>
        <taxon>Tetradesmus</taxon>
    </lineage>
</organism>
<dbReference type="GO" id="GO:0004842">
    <property type="term" value="F:ubiquitin-protein transferase activity"/>
    <property type="evidence" value="ECO:0007669"/>
    <property type="project" value="InterPro"/>
</dbReference>
<feature type="repeat" description="RCC1" evidence="7">
    <location>
        <begin position="154"/>
        <end position="207"/>
    </location>
</feature>
<dbReference type="PANTHER" id="PTHR45622:SF60">
    <property type="entry name" value="UBIQUITIN-PROTEIN LIGASE E3A"/>
    <property type="match status" value="1"/>
</dbReference>
<dbReference type="PROSITE" id="PS00626">
    <property type="entry name" value="RCC1_2"/>
    <property type="match status" value="3"/>
</dbReference>
<dbReference type="InterPro" id="IPR000569">
    <property type="entry name" value="HECT_dom"/>
</dbReference>
<sequence>MDPAEAADPHALPSKPRAVKTRPASAEQQGEHETEYAVSPNTPLLTTEVQENAWVCGDNAKGQLGVPGTAAILHPQPIQVVGRWAAIAISESHSSGLSCEGQLYTWGANQRGQLGLGDKSPGVVDTPVPVQTLSDLDVKSVACGLEHTVCITAKDVIAWGSNEYGQLGHGDHAPDVCSRPCAIKMLHDVMVTQVTCGRFHTICVTAQSQVFAWGHNSAGQLGLSDRRDRHSPTLVDALWALPVVQLAAGDAHSSALTSSGHMFIWGSNHFGQLGLVRDGDPLSMRVHRKKKRVNQMYLMAMLEMGIPKHKAEVALTETGNVGVEVATEWLFSAPESAQFEHYASDTGSPSSTSSACSMEEPCVLAPKRVPLKGVRCIAAGAAHTLAVTDDACYSWGHGQCGALGHGTYEDKAVPTRIKALMGKDIERVAAGLHHSLFLRRDGVVYGCGSCKFGQVPGSLHRMSPDRTVPIPIKLHLPFQPSKRDRERQRERQQRSSGSNLQPVMEGQEQQEQARQAALAAAPAAQPPAGSRATTAAAAAAVGPQPPPRLLSGSGSISSRHSTGSGGSGSSKASSSAAAAAAVQQQPRSRAPVVHQLMAGGNSSIFLTRGHDEIPEVYSINLLEKLQQAVARASRKIQQGSDKMALASSLKMVSAGVEMVFGSAAAISAAFGYPDRVGLDVELLEKTQQSILQLFSAEEVERAVAAGSSSGDGKEDPDPALSTAIADLHKFSMMQSMYKSAVHLLEDLNSHSKLLHMPERAQVLLAAAQNPLLGEHHFAKALLPRLCSIILSAHKATRHLLVKWWSDYPAELLERRVVAPMQAYLTKELMATKKLTIGVMNAIKVLAKVEEANQVGRKLPPDGFYNQLISEKMDVQDHYTAWRQTQDQPSRRHGGDGPFSFCSYPFLLDPRAKSNLLHIEARFQMEQTVAHARMEQQLYGSSNRTREDDSRVIAGKQRSLGGAGSSSYEEPEGSSRRPRRSEDGRNANKPSRGTGGGANEQQQQRQGLRGLFFNILRSRFDSNTGSNGGSSSGGYDSPKSIESQLVRREGSMHLPRPAECQVQGTHSDMCIVRVRRNHLLEDALDEIARQYRKDLFKPLRVHFIGEEGIDAGGVKKEFFQLLVGELLSPDYGMLVYQPESNTYWFNACSLEGEEQFMLMGLVLGLAIYNRVLLDFPLPLPLYKKLLGQAVGLRDLEEMQPMLGRSLRQLLHYEGQHSVEDTFCLTFSVEMDYFGDVRTIPLKPGGEDIPVTEENRHEYVELMVDYLLNRSIRRQFEAFAHGFRILCDGPAIRLFNACEVERLVCGNPNLDFDALERNAKYDGGFGVGTPAVQWLWQIVKSDLTLEEKKMFLKFFTGSDRSPIGGLGSLKCIIQRDGPDSNKLPTSHTCFNTLLLPEYASKDKMLDRIKLAVMNAEGFGLE</sequence>
<dbReference type="PROSITE" id="PS50012">
    <property type="entry name" value="RCC1_3"/>
    <property type="match status" value="4"/>
</dbReference>
<feature type="repeat" description="RCC1" evidence="7">
    <location>
        <begin position="208"/>
        <end position="259"/>
    </location>
</feature>
<evidence type="ECO:0000256" key="2">
    <source>
        <dbReference type="ARBA" id="ARBA00022490"/>
    </source>
</evidence>
<dbReference type="EMBL" id="FNXT01000767">
    <property type="protein sequence ID" value="SZX67041.1"/>
    <property type="molecule type" value="Genomic_DNA"/>
</dbReference>
<comment type="subcellular location">
    <subcellularLocation>
        <location evidence="1">Cytoplasm</location>
    </subcellularLocation>
</comment>
<feature type="region of interest" description="Disordered" evidence="8">
    <location>
        <begin position="461"/>
        <end position="590"/>
    </location>
</feature>
<feature type="active site" description="Glycyl thioester intermediate" evidence="6">
    <location>
        <position position="1387"/>
    </location>
</feature>
<dbReference type="Gene3D" id="1.10.8.10">
    <property type="entry name" value="DNA helicase RuvA subunit, C-terminal domain"/>
    <property type="match status" value="1"/>
</dbReference>
<evidence type="ECO:0000256" key="7">
    <source>
        <dbReference type="PROSITE-ProRule" id="PRU00235"/>
    </source>
</evidence>
<evidence type="ECO:0000313" key="11">
    <source>
        <dbReference type="EMBL" id="SZX67041.1"/>
    </source>
</evidence>
<keyword evidence="2" id="KW-0963">Cytoplasm</keyword>
<dbReference type="Pfam" id="PF22562">
    <property type="entry name" value="UBA_7"/>
    <property type="match status" value="1"/>
</dbReference>
<keyword evidence="4" id="KW-0677">Repeat</keyword>
<proteinExistence type="predicted"/>
<keyword evidence="5 6" id="KW-0833">Ubl conjugation pathway</keyword>
<dbReference type="Gene3D" id="3.30.2410.10">
    <property type="entry name" value="Hect, E3 ligase catalytic domain"/>
    <property type="match status" value="1"/>
</dbReference>
<evidence type="ECO:0008006" key="13">
    <source>
        <dbReference type="Google" id="ProtNLM"/>
    </source>
</evidence>